<name>A0A1G6MBU8_9PSEU</name>
<evidence type="ECO:0000313" key="6">
    <source>
        <dbReference type="Proteomes" id="UP000199501"/>
    </source>
</evidence>
<dbReference type="AlphaFoldDB" id="A0A1G6MBU8"/>
<keyword evidence="6" id="KW-1185">Reference proteome</keyword>
<reference evidence="6" key="1">
    <citation type="submission" date="2016-10" db="EMBL/GenBank/DDBJ databases">
        <authorList>
            <person name="Varghese N."/>
            <person name="Submissions S."/>
        </authorList>
    </citation>
    <scope>NUCLEOTIDE SEQUENCE [LARGE SCALE GENOMIC DNA]</scope>
    <source>
        <strain evidence="6">IBRC-M 10403</strain>
    </source>
</reference>
<dbReference type="Pfam" id="PF14525">
    <property type="entry name" value="AraC_binding_2"/>
    <property type="match status" value="1"/>
</dbReference>
<evidence type="ECO:0000256" key="1">
    <source>
        <dbReference type="ARBA" id="ARBA00023015"/>
    </source>
</evidence>
<dbReference type="SMART" id="SM00342">
    <property type="entry name" value="HTH_ARAC"/>
    <property type="match status" value="1"/>
</dbReference>
<evidence type="ECO:0000256" key="3">
    <source>
        <dbReference type="ARBA" id="ARBA00023163"/>
    </source>
</evidence>
<keyword evidence="1" id="KW-0805">Transcription regulation</keyword>
<dbReference type="RefSeq" id="WP_091449203.1">
    <property type="nucleotide sequence ID" value="NZ_FMZZ01000002.1"/>
</dbReference>
<organism evidence="5 6">
    <name type="scientific">Actinokineospora iranica</name>
    <dbReference type="NCBI Taxonomy" id="1271860"/>
    <lineage>
        <taxon>Bacteria</taxon>
        <taxon>Bacillati</taxon>
        <taxon>Actinomycetota</taxon>
        <taxon>Actinomycetes</taxon>
        <taxon>Pseudonocardiales</taxon>
        <taxon>Pseudonocardiaceae</taxon>
        <taxon>Actinokineospora</taxon>
    </lineage>
</organism>
<dbReference type="STRING" id="1271860.SAMN05216174_102473"/>
<keyword evidence="3" id="KW-0804">Transcription</keyword>
<dbReference type="PANTHER" id="PTHR46796">
    <property type="entry name" value="HTH-TYPE TRANSCRIPTIONAL ACTIVATOR RHAS-RELATED"/>
    <property type="match status" value="1"/>
</dbReference>
<evidence type="ECO:0000259" key="4">
    <source>
        <dbReference type="PROSITE" id="PS01124"/>
    </source>
</evidence>
<dbReference type="InterPro" id="IPR009057">
    <property type="entry name" value="Homeodomain-like_sf"/>
</dbReference>
<dbReference type="EMBL" id="FMZZ01000002">
    <property type="protein sequence ID" value="SDC52983.1"/>
    <property type="molecule type" value="Genomic_DNA"/>
</dbReference>
<dbReference type="PANTHER" id="PTHR46796:SF6">
    <property type="entry name" value="ARAC SUBFAMILY"/>
    <property type="match status" value="1"/>
</dbReference>
<dbReference type="Proteomes" id="UP000199501">
    <property type="component" value="Unassembled WGS sequence"/>
</dbReference>
<gene>
    <name evidence="5" type="ORF">SAMN05216174_102473</name>
</gene>
<keyword evidence="2 5" id="KW-0238">DNA-binding</keyword>
<sequence length="340" mass="38394">MIETVFRTEDVPAADRLAYWRELLSRTHAPMDLTSDNPEYFHACQRTLSFGAVSVWPVTFHAVTFHRTPKLIRQSDPDVYHLSLVLNGAATASWGDREISYGPYDLHYNSSSQPCTIWTGGPANVIKSVGVEVPKSLVPLPRRSANDVIGRPLSGRTGIGALLAGFLVRLTENTSGYQAGDEPRLGTVLADLVAALFAHTLEADRALPPETYRRTLLMRVQSFIRQHLHDPDLSRDSIATAHHISTSYLHRLFQENGETVMGWIRRQRLEHARRDLADPTQRMVPVHRIAARWGFVHHADFTRSFRTAFHTTPSEYRRETLRPTGTRVIHRVDRMGNGGH</sequence>
<dbReference type="SUPFAM" id="SSF46689">
    <property type="entry name" value="Homeodomain-like"/>
    <property type="match status" value="1"/>
</dbReference>
<dbReference type="PROSITE" id="PS01124">
    <property type="entry name" value="HTH_ARAC_FAMILY_2"/>
    <property type="match status" value="1"/>
</dbReference>
<dbReference type="Gene3D" id="1.10.10.60">
    <property type="entry name" value="Homeodomain-like"/>
    <property type="match status" value="1"/>
</dbReference>
<proteinExistence type="predicted"/>
<dbReference type="InterPro" id="IPR018060">
    <property type="entry name" value="HTH_AraC"/>
</dbReference>
<feature type="domain" description="HTH araC/xylS-type" evidence="4">
    <location>
        <begin position="218"/>
        <end position="319"/>
    </location>
</feature>
<dbReference type="GO" id="GO:0043565">
    <property type="term" value="F:sequence-specific DNA binding"/>
    <property type="evidence" value="ECO:0007669"/>
    <property type="project" value="InterPro"/>
</dbReference>
<dbReference type="OrthoDB" id="9799345at2"/>
<dbReference type="InterPro" id="IPR050204">
    <property type="entry name" value="AraC_XylS_family_regulators"/>
</dbReference>
<dbReference type="Pfam" id="PF12833">
    <property type="entry name" value="HTH_18"/>
    <property type="match status" value="1"/>
</dbReference>
<evidence type="ECO:0000313" key="5">
    <source>
        <dbReference type="EMBL" id="SDC52983.1"/>
    </source>
</evidence>
<evidence type="ECO:0000256" key="2">
    <source>
        <dbReference type="ARBA" id="ARBA00023125"/>
    </source>
</evidence>
<dbReference type="InterPro" id="IPR035418">
    <property type="entry name" value="AraC-bd_2"/>
</dbReference>
<protein>
    <submittedName>
        <fullName evidence="5">AraC-type DNA-binding protein</fullName>
    </submittedName>
</protein>
<accession>A0A1G6MBU8</accession>
<dbReference type="GO" id="GO:0003700">
    <property type="term" value="F:DNA-binding transcription factor activity"/>
    <property type="evidence" value="ECO:0007669"/>
    <property type="project" value="InterPro"/>
</dbReference>